<dbReference type="InterPro" id="IPR023346">
    <property type="entry name" value="Lysozyme-like_dom_sf"/>
</dbReference>
<dbReference type="AlphaFoldDB" id="A0A5B8S9T7"/>
<name>A0A5B8S9T7_9SPHN</name>
<dbReference type="KEGG" id="ngf:FRF71_02820"/>
<dbReference type="Proteomes" id="UP000321172">
    <property type="component" value="Chromosome"/>
</dbReference>
<dbReference type="Gene3D" id="1.10.530.10">
    <property type="match status" value="1"/>
</dbReference>
<sequence length="268" mass="27547">MANTAAAPTGARPEVQAAIARAAQATGVDFSYLLAQARLESSLDPAARATTSSAAGLYQFTGGTWLQTLEKHGAAHGAGWADTAIEAGRVSDPMLRQQVLALRHDPDLSARMAAELARDNRAALLPVLGREPDAAELYLAHFLGAGGATKFLTALSADPAQNAAMLLPEAAAANRAIFYEGGQPRSLGGVMGLLRDKVDRAMDAPTEAAPWSTAALVAEREPLGAPELGSSQRPSISATLASTFALGPGGDAPAHIRAAYGKLKAFGL</sequence>
<evidence type="ECO:0000313" key="2">
    <source>
        <dbReference type="Proteomes" id="UP000321172"/>
    </source>
</evidence>
<dbReference type="OrthoDB" id="8477976at2"/>
<organism evidence="1 2">
    <name type="scientific">Novosphingobium ginsenosidimutans</name>
    <dbReference type="NCBI Taxonomy" id="1176536"/>
    <lineage>
        <taxon>Bacteria</taxon>
        <taxon>Pseudomonadati</taxon>
        <taxon>Pseudomonadota</taxon>
        <taxon>Alphaproteobacteria</taxon>
        <taxon>Sphingomonadales</taxon>
        <taxon>Sphingomonadaceae</taxon>
        <taxon>Novosphingobium</taxon>
    </lineage>
</organism>
<reference evidence="1 2" key="1">
    <citation type="journal article" date="2013" name="J. Microbiol. Biotechnol.">
        <title>Novosphingobium ginsenosidimutans sp. nov., with the ability to convert ginsenoside.</title>
        <authorList>
            <person name="Kim J.K."/>
            <person name="He D."/>
            <person name="Liu Q.M."/>
            <person name="Park H.Y."/>
            <person name="Jung M.S."/>
            <person name="Yoon M.H."/>
            <person name="Kim S.C."/>
            <person name="Im W.T."/>
        </authorList>
    </citation>
    <scope>NUCLEOTIDE SEQUENCE [LARGE SCALE GENOMIC DNA]</scope>
    <source>
        <strain evidence="1 2">FW-6</strain>
    </source>
</reference>
<gene>
    <name evidence="1" type="ORF">FRF71_02820</name>
</gene>
<keyword evidence="2" id="KW-1185">Reference proteome</keyword>
<accession>A0A5B8S9T7</accession>
<proteinExistence type="predicted"/>
<protein>
    <submittedName>
        <fullName evidence="1">Lytic transglycosylase domain-containing protein</fullName>
    </submittedName>
</protein>
<dbReference type="SUPFAM" id="SSF53955">
    <property type="entry name" value="Lysozyme-like"/>
    <property type="match status" value="1"/>
</dbReference>
<dbReference type="EMBL" id="CP042345">
    <property type="protein sequence ID" value="QEA17432.1"/>
    <property type="molecule type" value="Genomic_DNA"/>
</dbReference>
<evidence type="ECO:0000313" key="1">
    <source>
        <dbReference type="EMBL" id="QEA17432.1"/>
    </source>
</evidence>